<dbReference type="InterPro" id="IPR024404">
    <property type="entry name" value="Lipid-bd_put"/>
</dbReference>
<feature type="chain" id="PRO_5019394574" evidence="1">
    <location>
        <begin position="24"/>
        <end position="173"/>
    </location>
</feature>
<evidence type="ECO:0000256" key="1">
    <source>
        <dbReference type="SAM" id="SignalP"/>
    </source>
</evidence>
<dbReference type="EMBL" id="RAQJ01000006">
    <property type="protein sequence ID" value="RKE90964.1"/>
    <property type="molecule type" value="Genomic_DNA"/>
</dbReference>
<comment type="caution">
    <text evidence="2">The sequence shown here is derived from an EMBL/GenBank/DDBJ whole genome shotgun (WGS) entry which is preliminary data.</text>
</comment>
<dbReference type="Pfam" id="PF12888">
    <property type="entry name" value="Lipid_bd"/>
    <property type="match status" value="1"/>
</dbReference>
<keyword evidence="1" id="KW-0732">Signal</keyword>
<keyword evidence="2" id="KW-0378">Hydrolase</keyword>
<feature type="signal peptide" evidence="1">
    <location>
        <begin position="1"/>
        <end position="23"/>
    </location>
</feature>
<sequence length="173" mass="19237">MKNINIIKTFVLLFALSLFTVSCDEGGDQDPGGTSVQAIAGDWWAVALNPDGLSSAFGGDFVQFSTYNTAANDNTFWVDDHDNWMQLKSKCTVNLSDLTFSSEPNTPELYADETVTITNGRITRGTYTTTSGTVVDQIFFDCEFSWDPGTVYKYEGHWRTGFLEDENPHWSAP</sequence>
<dbReference type="InterPro" id="IPR038668">
    <property type="entry name" value="Lipid-bd_sf"/>
</dbReference>
<accession>A0A420DF89</accession>
<dbReference type="Gene3D" id="2.40.128.220">
    <property type="match status" value="1"/>
</dbReference>
<reference evidence="2 3" key="1">
    <citation type="submission" date="2018-09" db="EMBL/GenBank/DDBJ databases">
        <title>Genomic Encyclopedia of Archaeal and Bacterial Type Strains, Phase II (KMG-II): from individual species to whole genera.</title>
        <authorList>
            <person name="Goeker M."/>
        </authorList>
    </citation>
    <scope>NUCLEOTIDE SEQUENCE [LARGE SCALE GENOMIC DNA]</scope>
    <source>
        <strain evidence="2 3">DSM 26283</strain>
    </source>
</reference>
<gene>
    <name evidence="2" type="ORF">BXY80_2554</name>
</gene>
<dbReference type="GO" id="GO:0016787">
    <property type="term" value="F:hydrolase activity"/>
    <property type="evidence" value="ECO:0007669"/>
    <property type="project" value="UniProtKB-KW"/>
</dbReference>
<keyword evidence="3" id="KW-1185">Reference proteome</keyword>
<evidence type="ECO:0000313" key="2">
    <source>
        <dbReference type="EMBL" id="RKE90964.1"/>
    </source>
</evidence>
<protein>
    <submittedName>
        <fullName evidence="2">Lipid-binding putative hydrolase</fullName>
    </submittedName>
</protein>
<dbReference type="AlphaFoldDB" id="A0A420DF89"/>
<dbReference type="PROSITE" id="PS51257">
    <property type="entry name" value="PROKAR_LIPOPROTEIN"/>
    <property type="match status" value="1"/>
</dbReference>
<dbReference type="Proteomes" id="UP000284892">
    <property type="component" value="Unassembled WGS sequence"/>
</dbReference>
<evidence type="ECO:0000313" key="3">
    <source>
        <dbReference type="Proteomes" id="UP000284892"/>
    </source>
</evidence>
<proteinExistence type="predicted"/>
<dbReference type="OrthoDB" id="851990at2"/>
<dbReference type="RefSeq" id="WP_120202476.1">
    <property type="nucleotide sequence ID" value="NZ_RAQJ01000006.1"/>
</dbReference>
<organism evidence="2 3">
    <name type="scientific">Ichthyenterobacterium magnum</name>
    <dbReference type="NCBI Taxonomy" id="1230530"/>
    <lineage>
        <taxon>Bacteria</taxon>
        <taxon>Pseudomonadati</taxon>
        <taxon>Bacteroidota</taxon>
        <taxon>Flavobacteriia</taxon>
        <taxon>Flavobacteriales</taxon>
        <taxon>Flavobacteriaceae</taxon>
        <taxon>Ichthyenterobacterium</taxon>
    </lineage>
</organism>
<name>A0A420DF89_9FLAO</name>